<dbReference type="PANTHER" id="PTHR36445:SF1">
    <property type="entry name" value="GTP CYCLOHYDROLASE MPTA"/>
    <property type="match status" value="1"/>
</dbReference>
<comment type="caution">
    <text evidence="3">The sequence shown here is derived from an EMBL/GenBank/DDBJ whole genome shotgun (WGS) entry which is preliminary data.</text>
</comment>
<reference evidence="3" key="1">
    <citation type="submission" date="2020-06" db="EMBL/GenBank/DDBJ databases">
        <title>Paenibacillus sp. nov., isolated from soil.</title>
        <authorList>
            <person name="Seo Y.L."/>
        </authorList>
    </citation>
    <scope>NUCLEOTIDE SEQUENCE [LARGE SCALE GENOMIC DNA]</scope>
    <source>
        <strain evidence="3">JW14</strain>
    </source>
</reference>
<evidence type="ECO:0000313" key="4">
    <source>
        <dbReference type="Proteomes" id="UP000564806"/>
    </source>
</evidence>
<sequence length="303" mass="34479">MTRSSFPTKKERHVLFGSVPPVTGNKPTLKDQMTDLQNHREDYLFAIEEVGITRVKHPLTIHSTMAPHVQTTIASIELTTNLGQKSKGINMSRLTETLESYRQEGLSTDLAQLCKLTKELAVVMNQTGSKLVMEFPWFYERSAPASNLIGLGHSELYIEIAYDESKYRKFEITVGITVAVTTLCPCSKEISEYSAHNQRGLVSIRVNVDPQLLDDNWKVMLLEAAESNASAALHPVLKRPDEKMVTERAYENPRFVEDLTRLIAADLYEYDFVERFTVECRNEESIHQHDAIARISFDKRQKS</sequence>
<dbReference type="EC" id="3.5.4.16" evidence="2"/>
<dbReference type="HAMAP" id="MF_01527_B">
    <property type="entry name" value="GTP_cyclohydrol_B"/>
    <property type="match status" value="1"/>
</dbReference>
<name>A0A850EMD9_9BACL</name>
<dbReference type="EMBL" id="JABWCS010000213">
    <property type="protein sequence ID" value="NUU62185.1"/>
    <property type="molecule type" value="Genomic_DNA"/>
</dbReference>
<dbReference type="UniPathway" id="UPA00848">
    <property type="reaction ID" value="UER00151"/>
</dbReference>
<evidence type="ECO:0000313" key="3">
    <source>
        <dbReference type="EMBL" id="NUU62185.1"/>
    </source>
</evidence>
<dbReference type="Proteomes" id="UP000564806">
    <property type="component" value="Unassembled WGS sequence"/>
</dbReference>
<dbReference type="GO" id="GO:0046654">
    <property type="term" value="P:tetrahydrofolate biosynthetic process"/>
    <property type="evidence" value="ECO:0007669"/>
    <property type="project" value="UniProtKB-UniRule"/>
</dbReference>
<proteinExistence type="inferred from homology"/>
<dbReference type="Pfam" id="PF02649">
    <property type="entry name" value="GCHY-1"/>
    <property type="match status" value="1"/>
</dbReference>
<evidence type="ECO:0000256" key="1">
    <source>
        <dbReference type="ARBA" id="ARBA00022801"/>
    </source>
</evidence>
<comment type="catalytic activity">
    <reaction evidence="2">
        <text>GTP + H2O = 7,8-dihydroneopterin 3'-triphosphate + formate + H(+)</text>
        <dbReference type="Rhea" id="RHEA:17473"/>
        <dbReference type="ChEBI" id="CHEBI:15377"/>
        <dbReference type="ChEBI" id="CHEBI:15378"/>
        <dbReference type="ChEBI" id="CHEBI:15740"/>
        <dbReference type="ChEBI" id="CHEBI:37565"/>
        <dbReference type="ChEBI" id="CHEBI:58462"/>
        <dbReference type="EC" id="3.5.4.16"/>
    </reaction>
</comment>
<comment type="function">
    <text evidence="2">Converts GTP to 7,8-dihydroneopterin triphosphate.</text>
</comment>
<comment type="pathway">
    <text evidence="2">Cofactor biosynthesis; 7,8-dihydroneopterin triphosphate biosynthesis; 7,8-dihydroneopterin triphosphate from GTP: step 1/1.</text>
</comment>
<organism evidence="3 4">
    <name type="scientific">Paenibacillus agri</name>
    <dbReference type="NCBI Taxonomy" id="2744309"/>
    <lineage>
        <taxon>Bacteria</taxon>
        <taxon>Bacillati</taxon>
        <taxon>Bacillota</taxon>
        <taxon>Bacilli</taxon>
        <taxon>Bacillales</taxon>
        <taxon>Paenibacillaceae</taxon>
        <taxon>Paenibacillus</taxon>
    </lineage>
</organism>
<dbReference type="InterPro" id="IPR022838">
    <property type="entry name" value="GTP_cyclohydrolase_FolE2"/>
</dbReference>
<evidence type="ECO:0000256" key="2">
    <source>
        <dbReference type="HAMAP-Rule" id="MF_01527"/>
    </source>
</evidence>
<keyword evidence="1 2" id="KW-0378">Hydrolase</keyword>
<dbReference type="RefSeq" id="WP_175372680.1">
    <property type="nucleotide sequence ID" value="NZ_JABWCS010000213.1"/>
</dbReference>
<gene>
    <name evidence="2" type="primary">folE2</name>
    <name evidence="3" type="ORF">HPT30_17720</name>
</gene>
<dbReference type="InterPro" id="IPR003801">
    <property type="entry name" value="GTP_cyclohydrolase_FolE2/MptA"/>
</dbReference>
<dbReference type="NCBIfam" id="NF010200">
    <property type="entry name" value="PRK13674.1-1"/>
    <property type="match status" value="1"/>
</dbReference>
<dbReference type="AlphaFoldDB" id="A0A850EMD9"/>
<dbReference type="PANTHER" id="PTHR36445">
    <property type="entry name" value="GTP CYCLOHYDROLASE MPTA"/>
    <property type="match status" value="1"/>
</dbReference>
<dbReference type="GO" id="GO:0003934">
    <property type="term" value="F:GTP cyclohydrolase I activity"/>
    <property type="evidence" value="ECO:0007669"/>
    <property type="project" value="UniProtKB-UniRule"/>
</dbReference>
<keyword evidence="4" id="KW-1185">Reference proteome</keyword>
<protein>
    <recommendedName>
        <fullName evidence="2">GTP cyclohydrolase FolE2</fullName>
        <ecNumber evidence="2">3.5.4.16</ecNumber>
    </recommendedName>
</protein>
<comment type="similarity">
    <text evidence="2">Belongs to the GTP cyclohydrolase IV family.</text>
</comment>
<accession>A0A850EMD9</accession>
<feature type="site" description="May be catalytically important" evidence="2">
    <location>
        <position position="184"/>
    </location>
</feature>
<dbReference type="Gene3D" id="3.10.270.10">
    <property type="entry name" value="Urate Oxidase"/>
    <property type="match status" value="1"/>
</dbReference>